<gene>
    <name evidence="1" type="ORF">AMP9_0212</name>
</gene>
<accession>A0A484NU62</accession>
<dbReference type="EMBL" id="CAADHY010000009">
    <property type="protein sequence ID" value="VFR17354.1"/>
    <property type="molecule type" value="Genomic_DNA"/>
</dbReference>
<sequence>MIAAILFRAHARPRPWVLLLGPFLLGGCAAILEPGGKTPAQHLLSMRLFQPAEVKQVMDLKGEPVDAAIAMLGEPNERLNAKDRMVLVWKQVTNWEEQEWVSYQTGSQMVGVAPGGRGAPATPIYQPTYSGHYETRLKGKGCFLDIEIQDSVIVDVETDGTDCANLVRGLRARQARSAS</sequence>
<reference evidence="1" key="1">
    <citation type="submission" date="2019-03" db="EMBL/GenBank/DDBJ databases">
        <authorList>
            <person name="Danneels B."/>
        </authorList>
    </citation>
    <scope>NUCLEOTIDE SEQUENCE</scope>
</reference>
<dbReference type="AlphaFoldDB" id="A0A484NU62"/>
<proteinExistence type="predicted"/>
<organism evidence="1">
    <name type="scientific">plant metagenome</name>
    <dbReference type="NCBI Taxonomy" id="1297885"/>
    <lineage>
        <taxon>unclassified sequences</taxon>
        <taxon>metagenomes</taxon>
        <taxon>organismal metagenomes</taxon>
    </lineage>
</organism>
<protein>
    <submittedName>
        <fullName evidence="1">Uncharacterized protein</fullName>
    </submittedName>
</protein>
<name>A0A484NU62_9ZZZZ</name>
<evidence type="ECO:0000313" key="1">
    <source>
        <dbReference type="EMBL" id="VFR17354.1"/>
    </source>
</evidence>